<reference evidence="1" key="1">
    <citation type="journal article" date="2015" name="Int. J. Syst. Evol. Microbiol.">
        <title>Rhizobium alvei sp. nov., isolated from a freshwater river.</title>
        <authorList>
            <person name="Sheu S.Y."/>
            <person name="Huang H.W."/>
            <person name="Young C.C."/>
            <person name="Chen W.M."/>
        </authorList>
    </citation>
    <scope>NUCLEOTIDE SEQUENCE</scope>
    <source>
        <strain evidence="1">TNR-22</strain>
    </source>
</reference>
<gene>
    <name evidence="1" type="ORF">Q4481_16440</name>
</gene>
<evidence type="ECO:0000313" key="2">
    <source>
        <dbReference type="Proteomes" id="UP001174932"/>
    </source>
</evidence>
<accession>A0ABT8YPC8</accession>
<name>A0ABT8YPC8_9HYPH</name>
<dbReference type="EMBL" id="JAUOZU010000012">
    <property type="protein sequence ID" value="MDO6965554.1"/>
    <property type="molecule type" value="Genomic_DNA"/>
</dbReference>
<protein>
    <submittedName>
        <fullName evidence="1">Uncharacterized protein</fullName>
    </submittedName>
</protein>
<evidence type="ECO:0000313" key="1">
    <source>
        <dbReference type="EMBL" id="MDO6965554.1"/>
    </source>
</evidence>
<sequence length="88" mass="9562">MTNGAATHLYVIGQTVKPRRGLPMSVGHPAEIYHITAALPASGDVLQYRIRSDNENFDRVVTQDLVEPAVSRQSRSGSTLLTETFGHG</sequence>
<organism evidence="1 2">
    <name type="scientific">Rhizobium alvei</name>
    <dbReference type="NCBI Taxonomy" id="1132659"/>
    <lineage>
        <taxon>Bacteria</taxon>
        <taxon>Pseudomonadati</taxon>
        <taxon>Pseudomonadota</taxon>
        <taxon>Alphaproteobacteria</taxon>
        <taxon>Hyphomicrobiales</taxon>
        <taxon>Rhizobiaceae</taxon>
        <taxon>Rhizobium/Agrobacterium group</taxon>
        <taxon>Rhizobium</taxon>
    </lineage>
</organism>
<reference evidence="1" key="2">
    <citation type="submission" date="2023-07" db="EMBL/GenBank/DDBJ databases">
        <authorList>
            <person name="Shen H."/>
        </authorList>
    </citation>
    <scope>NUCLEOTIDE SEQUENCE</scope>
    <source>
        <strain evidence="1">TNR-22</strain>
    </source>
</reference>
<proteinExistence type="predicted"/>
<dbReference type="Proteomes" id="UP001174932">
    <property type="component" value="Unassembled WGS sequence"/>
</dbReference>
<keyword evidence="2" id="KW-1185">Reference proteome</keyword>
<comment type="caution">
    <text evidence="1">The sequence shown here is derived from an EMBL/GenBank/DDBJ whole genome shotgun (WGS) entry which is preliminary data.</text>
</comment>
<dbReference type="RefSeq" id="WP_304377488.1">
    <property type="nucleotide sequence ID" value="NZ_JAUOZU010000012.1"/>
</dbReference>